<evidence type="ECO:0000256" key="5">
    <source>
        <dbReference type="ARBA" id="ARBA00033055"/>
    </source>
</evidence>
<gene>
    <name evidence="7" type="ORF">ATN88_00445</name>
</gene>
<dbReference type="PANTHER" id="PTHR33705">
    <property type="entry name" value="PHOSPHOCARRIER PROTEIN HPR"/>
    <property type="match status" value="1"/>
</dbReference>
<accession>A0A135I746</accession>
<evidence type="ECO:0000256" key="2">
    <source>
        <dbReference type="ARBA" id="ARBA00020422"/>
    </source>
</evidence>
<evidence type="ECO:0000313" key="8">
    <source>
        <dbReference type="Proteomes" id="UP000070529"/>
    </source>
</evidence>
<dbReference type="InterPro" id="IPR000032">
    <property type="entry name" value="HPr-like"/>
</dbReference>
<feature type="domain" description="HPr" evidence="6">
    <location>
        <begin position="1"/>
        <end position="85"/>
    </location>
</feature>
<dbReference type="Proteomes" id="UP000070529">
    <property type="component" value="Unassembled WGS sequence"/>
</dbReference>
<name>A0A135I746_9GAMM</name>
<proteinExistence type="predicted"/>
<comment type="function">
    <text evidence="1">General (non sugar-specific) component of the phosphoenolpyruvate-dependent sugar phosphotransferase system (sugar PTS). This major carbohydrate active-transport system catalyzes the phosphorylation of incoming sugar substrates concomitantly with their translocation across the cell membrane. The phosphoryl group from phosphoenolpyruvate (PEP) is transferred to the phosphoryl carrier protein HPr by enzyme I. Phospho-HPr then transfers it to the PTS EIIA domain.</text>
</comment>
<dbReference type="PROSITE" id="PS51350">
    <property type="entry name" value="PTS_HPR_DOM"/>
    <property type="match status" value="1"/>
</dbReference>
<keyword evidence="3" id="KW-0813">Transport</keyword>
<keyword evidence="4 7" id="KW-0762">Sugar transport</keyword>
<dbReference type="NCBIfam" id="TIGR01003">
    <property type="entry name" value="PTS_HPr_family"/>
    <property type="match status" value="1"/>
</dbReference>
<dbReference type="SUPFAM" id="SSF55594">
    <property type="entry name" value="HPr-like"/>
    <property type="match status" value="1"/>
</dbReference>
<dbReference type="AlphaFoldDB" id="A0A135I746"/>
<dbReference type="STRING" id="294935.ATN88_00445"/>
<dbReference type="PRINTS" id="PR00107">
    <property type="entry name" value="PHOSPHOCPHPR"/>
</dbReference>
<dbReference type="OrthoDB" id="9809047at2"/>
<comment type="caution">
    <text evidence="7">The sequence shown here is derived from an EMBL/GenBank/DDBJ whole genome shotgun (WGS) entry which is preliminary data.</text>
</comment>
<reference evidence="7 8" key="1">
    <citation type="submission" date="2015-11" db="EMBL/GenBank/DDBJ databases">
        <title>Genomic Taxonomy of the Vibrionaceae.</title>
        <authorList>
            <person name="Gomez-Gil B."/>
            <person name="Enciso-Ibarra J."/>
        </authorList>
    </citation>
    <scope>NUCLEOTIDE SEQUENCE [LARGE SCALE GENOMIC DNA]</scope>
    <source>
        <strain evidence="7 8">CAIM 912</strain>
    </source>
</reference>
<dbReference type="Pfam" id="PF00381">
    <property type="entry name" value="PTS-HPr"/>
    <property type="match status" value="1"/>
</dbReference>
<dbReference type="CDD" id="cd00367">
    <property type="entry name" value="PTS-HPr_like"/>
    <property type="match status" value="1"/>
</dbReference>
<evidence type="ECO:0000256" key="3">
    <source>
        <dbReference type="ARBA" id="ARBA00022448"/>
    </source>
</evidence>
<sequence length="85" mass="9126">MYQKQVEITAENGLHTRPAAQFVKEAKGFDAKITVVSGGKEASATSLFKLQTLGLTKGTVVTIKAEGAQAQEAVDFLVKLMDELE</sequence>
<evidence type="ECO:0000313" key="7">
    <source>
        <dbReference type="EMBL" id="KXF81259.1"/>
    </source>
</evidence>
<dbReference type="InterPro" id="IPR050399">
    <property type="entry name" value="HPr"/>
</dbReference>
<evidence type="ECO:0000256" key="1">
    <source>
        <dbReference type="ARBA" id="ARBA00003681"/>
    </source>
</evidence>
<keyword evidence="8" id="KW-1185">Reference proteome</keyword>
<organism evidence="7 8">
    <name type="scientific">Enterovibrio coralii</name>
    <dbReference type="NCBI Taxonomy" id="294935"/>
    <lineage>
        <taxon>Bacteria</taxon>
        <taxon>Pseudomonadati</taxon>
        <taxon>Pseudomonadota</taxon>
        <taxon>Gammaproteobacteria</taxon>
        <taxon>Vibrionales</taxon>
        <taxon>Vibrionaceae</taxon>
        <taxon>Enterovibrio</taxon>
    </lineage>
</organism>
<dbReference type="PROSITE" id="PS00369">
    <property type="entry name" value="PTS_HPR_HIS"/>
    <property type="match status" value="1"/>
</dbReference>
<protein>
    <recommendedName>
        <fullName evidence="2">Phosphocarrier protein HPr</fullName>
    </recommendedName>
    <alternativeName>
        <fullName evidence="5">Histidine-containing protein</fullName>
    </alternativeName>
</protein>
<dbReference type="PANTHER" id="PTHR33705:SF1">
    <property type="entry name" value="PHOSPHOCARRIER PROTEIN HPR"/>
    <property type="match status" value="1"/>
</dbReference>
<dbReference type="InterPro" id="IPR001020">
    <property type="entry name" value="PTS_HPr_His_P_site"/>
</dbReference>
<evidence type="ECO:0000259" key="6">
    <source>
        <dbReference type="PROSITE" id="PS51350"/>
    </source>
</evidence>
<dbReference type="RefSeq" id="WP_067415788.1">
    <property type="nucleotide sequence ID" value="NZ_LNTY01000034.1"/>
</dbReference>
<dbReference type="InterPro" id="IPR035895">
    <property type="entry name" value="HPr-like_sf"/>
</dbReference>
<dbReference type="Gene3D" id="3.30.1340.10">
    <property type="entry name" value="HPr-like"/>
    <property type="match status" value="1"/>
</dbReference>
<evidence type="ECO:0000256" key="4">
    <source>
        <dbReference type="ARBA" id="ARBA00022597"/>
    </source>
</evidence>
<dbReference type="EMBL" id="LNTY01000034">
    <property type="protein sequence ID" value="KXF81259.1"/>
    <property type="molecule type" value="Genomic_DNA"/>
</dbReference>